<evidence type="ECO:0000256" key="3">
    <source>
        <dbReference type="ARBA" id="ARBA00022448"/>
    </source>
</evidence>
<dbReference type="Gene3D" id="1.20.1560.10">
    <property type="entry name" value="ABC transporter type 1, transmembrane domain"/>
    <property type="match status" value="2"/>
</dbReference>
<feature type="transmembrane region" description="Helical" evidence="12">
    <location>
        <begin position="605"/>
        <end position="630"/>
    </location>
</feature>
<sequence>MVLTLTGDICGGDVLWEDGYFSPCLTMVVLVCCVQLLVLFGFFYTVTHLAKIRTIRRLTYTWVDWSRQLCLFVWLLLSGLCPLIGASMEEEVELDYSHLFIFANIAFSAFLYMIICHLEAKKGARESPLVIASFIVWLAITVLAVAPFFRLWAVGNDEAGVGPQILALRTQSFCLLLSTLMGAVCTVMYTMVNATRETPSSRLVAPLLGSFPTAADTALDTEAERGEDTEASRQTEAPRLAELDAGILSMLTFTWMSALMALGKKRPLQKNDLPEVHPKDASITVYTRFHRCWAEEEAKPKPSLLRALWKCFAGEFFSSGACQAVYVAATFLGPVLLNKIISFLQDDGTHSQGYLWVVALLSASVVQSFAMHQYFHRSIRLGMHLKSAVITEVYRKSLRIAPGQAGKGAGGKGTEEGKGKGKDKKKEGEAAGAVEASSSASASSSSSSSSTAGEANEAEQGQAAQPEEKKEEEKSAKSTGEIVNLMAVDAQRLQDLMMYFHSLWSAPVQVIVALVLLWQQVGIAVLAGLAVIILNLPMTGMVSIFMRNIQKKLMKVKDERIKITNETLSSMKVIKLYAWEQSFGEKIQKIREEELSLLWKYKMTFVWTIVLFFAAPIFVSVASFGTYVAMGNELDAATAFTALALFNALRFPLLILPYAINGATEGRVSVKRLQDFFESPEVEALPAVPESGRPALAPGTSAVEVQNAKLVWPNGNALLNDVSFKCKPGELTCVVGPTGCGKTGLVLSLINDVSPAEGTVERWGRIAYTAQSPWIQNASVRNNILFGKPYDAQFYAHVLDVCALTTDLAILPAGDATEIGEKGVNLSGGQKARVALARAVYARADIYILDDILAAVDSNVAHHIFTKCIREELKEKCVILVTHKLSLASQAEQIVFLRDQTVRFVGSFRGFQQNADDFAKFVAEEEEKERMDEERAAEEEAEMYEEEGIDLERLNASMAMELREQDEDGEHPPATSFASFVSENGNVATPEVPLIEQKSTSLARQRSSSLARQQSPAYSRQGSPSGRALRARTRTLSRLLSQETEKGVGLSRLQSGQTSKDRAGRTISRQTSKDAKKEKENAAGNLIDEETLAEGAVSKQVYVSYIRNAGGFITIIALLLTLALSQAAQVGANAWLSVWTGDNEKAAETGSTPISVTIGLGVYAAFSLGQLLLLFSQLVVSAYSNFKAAQSYHNKLLFGILRCPMWFFDTTPVGRMLNRFSKDMYTIDEQLQSSMQQYLSQLFTVAATVIVISYVTPWFLICLVPMAYIYWTAQQYYIASSRQLKRLDSVLKSPVFALFGETIDGASTIRAYRRQEAFVVDNDTKLDINNRAYYMSQEANRWLAIRLEFVGNAATSFCALLCIVFAGTIGAAQAGFALTYALQVTQTLNWLVRMACDLETNIVSVERVKEYAEEAPQEAALVVPDRRPPAEWPQQGLMKLDNVQLRYREGLPLVLKGVTLTILPGEKVGIVGRTGAGKSTMLLALLRLVEHAGGNVELDGVDISSIGLFDLRSKMAIIPQDPALFTGTVRFNLDPFNEKSNEEIWRAIRTAHLGDKIEGLEKGLEGEVEEGGRNFSLGERQLLCMARALLRKSRVLLLDEATSAVDLATDHLIQETIRTSFQDCTILTIAHRIDTILDYDKILVMEQGAAAEFAHPQELLKTEGSLFKTLAEAAGISAETEAARHSKERASNALKEKKALEESMQTTQLPRQSEGNQTLAASALQAQGGPSEMGNAEVRPRRSLNGAASLTPSSNSTPQDPSFADANEKSA</sequence>
<dbReference type="FunFam" id="1.20.1560.10:FF:000001">
    <property type="entry name" value="ATP-binding cassette subfamily C member 1"/>
    <property type="match status" value="1"/>
</dbReference>
<feature type="domain" description="ABC transmembrane type-1" evidence="14">
    <location>
        <begin position="319"/>
        <end position="665"/>
    </location>
</feature>
<feature type="transmembrane region" description="Helical" evidence="12">
    <location>
        <begin position="636"/>
        <end position="660"/>
    </location>
</feature>
<feature type="transmembrane region" description="Helical" evidence="12">
    <location>
        <begin position="173"/>
        <end position="192"/>
    </location>
</feature>
<organism evidence="15">
    <name type="scientific">Chromera velia CCMP2878</name>
    <dbReference type="NCBI Taxonomy" id="1169474"/>
    <lineage>
        <taxon>Eukaryota</taxon>
        <taxon>Sar</taxon>
        <taxon>Alveolata</taxon>
        <taxon>Colpodellida</taxon>
        <taxon>Chromeraceae</taxon>
        <taxon>Chromera</taxon>
    </lineage>
</organism>
<dbReference type="SMART" id="SM00382">
    <property type="entry name" value="AAA"/>
    <property type="match status" value="2"/>
</dbReference>
<dbReference type="InterPro" id="IPR017871">
    <property type="entry name" value="ABC_transporter-like_CS"/>
</dbReference>
<comment type="similarity">
    <text evidence="2">Belongs to the ABC transporter superfamily. ABCC family. Conjugate transporter (TC 3.A.1.208) subfamily.</text>
</comment>
<dbReference type="InterPro" id="IPR011527">
    <property type="entry name" value="ABC1_TM_dom"/>
</dbReference>
<keyword evidence="10 12" id="KW-0472">Membrane</keyword>
<dbReference type="PANTHER" id="PTHR24223">
    <property type="entry name" value="ATP-BINDING CASSETTE SUB-FAMILY C"/>
    <property type="match status" value="1"/>
</dbReference>
<feature type="domain" description="ABC transporter" evidence="13">
    <location>
        <begin position="703"/>
        <end position="924"/>
    </location>
</feature>
<keyword evidence="8" id="KW-0067">ATP-binding</keyword>
<dbReference type="InterPro" id="IPR003439">
    <property type="entry name" value="ABC_transporter-like_ATP-bd"/>
</dbReference>
<feature type="region of interest" description="Disordered" evidence="11">
    <location>
        <begin position="925"/>
        <end position="945"/>
    </location>
</feature>
<dbReference type="InterPro" id="IPR050173">
    <property type="entry name" value="ABC_transporter_C-like"/>
</dbReference>
<keyword evidence="5 12" id="KW-0812">Transmembrane</keyword>
<evidence type="ECO:0000256" key="2">
    <source>
        <dbReference type="ARBA" id="ARBA00009726"/>
    </source>
</evidence>
<feature type="domain" description="ABC transmembrane type-1" evidence="14">
    <location>
        <begin position="1116"/>
        <end position="1400"/>
    </location>
</feature>
<feature type="transmembrane region" description="Helical" evidence="12">
    <location>
        <begin position="353"/>
        <end position="375"/>
    </location>
</feature>
<evidence type="ECO:0000256" key="6">
    <source>
        <dbReference type="ARBA" id="ARBA00022737"/>
    </source>
</evidence>
<feature type="transmembrane region" description="Helical" evidence="12">
    <location>
        <begin position="1152"/>
        <end position="1175"/>
    </location>
</feature>
<gene>
    <name evidence="15" type="ORF">Cvel_14457</name>
</gene>
<feature type="compositionally biased region" description="Basic and acidic residues" evidence="11">
    <location>
        <begin position="413"/>
        <end position="429"/>
    </location>
</feature>
<dbReference type="FunFam" id="3.40.50.300:FF:000074">
    <property type="entry name" value="Multidrug resistance-associated protein 5 isoform 1"/>
    <property type="match status" value="1"/>
</dbReference>
<feature type="transmembrane region" description="Helical" evidence="12">
    <location>
        <begin position="1109"/>
        <end position="1132"/>
    </location>
</feature>
<feature type="transmembrane region" description="Helical" evidence="12">
    <location>
        <begin position="68"/>
        <end position="87"/>
    </location>
</feature>
<evidence type="ECO:0000256" key="4">
    <source>
        <dbReference type="ARBA" id="ARBA00022554"/>
    </source>
</evidence>
<dbReference type="PROSITE" id="PS50929">
    <property type="entry name" value="ABC_TM1F"/>
    <property type="match status" value="2"/>
</dbReference>
<comment type="subcellular location">
    <subcellularLocation>
        <location evidence="1">Vacuole membrane</location>
        <topology evidence="1">Multi-pass membrane protein</topology>
    </subcellularLocation>
</comment>
<feature type="transmembrane region" description="Helical" evidence="12">
    <location>
        <begin position="496"/>
        <end position="517"/>
    </location>
</feature>
<feature type="compositionally biased region" description="Polar residues" evidence="11">
    <location>
        <begin position="1703"/>
        <end position="1720"/>
    </location>
</feature>
<keyword evidence="4" id="KW-0926">Vacuole</keyword>
<feature type="region of interest" description="Disordered" evidence="11">
    <location>
        <begin position="403"/>
        <end position="478"/>
    </location>
</feature>
<evidence type="ECO:0000256" key="7">
    <source>
        <dbReference type="ARBA" id="ARBA00022741"/>
    </source>
</evidence>
<feature type="compositionally biased region" description="Polar residues" evidence="11">
    <location>
        <begin position="1746"/>
        <end position="1760"/>
    </location>
</feature>
<dbReference type="FunFam" id="1.20.1560.10:FF:000020">
    <property type="entry name" value="ABC metal ion transporter"/>
    <property type="match status" value="1"/>
</dbReference>
<dbReference type="InterPro" id="IPR036640">
    <property type="entry name" value="ABC1_TM_sf"/>
</dbReference>
<dbReference type="FunFam" id="3.40.50.300:FF:000997">
    <property type="entry name" value="Multidrug resistance-associated protein 1"/>
    <property type="match status" value="1"/>
</dbReference>
<evidence type="ECO:0000256" key="11">
    <source>
        <dbReference type="SAM" id="MobiDB-lite"/>
    </source>
</evidence>
<dbReference type="GO" id="GO:0005524">
    <property type="term" value="F:ATP binding"/>
    <property type="evidence" value="ECO:0007669"/>
    <property type="project" value="UniProtKB-KW"/>
</dbReference>
<dbReference type="EMBL" id="CDMZ01000032">
    <property type="protein sequence ID" value="CEM04950.1"/>
    <property type="molecule type" value="Genomic_DNA"/>
</dbReference>
<feature type="compositionally biased region" description="Basic and acidic residues" evidence="11">
    <location>
        <begin position="466"/>
        <end position="476"/>
    </location>
</feature>
<dbReference type="InterPro" id="IPR003593">
    <property type="entry name" value="AAA+_ATPase"/>
</dbReference>
<feature type="compositionally biased region" description="Low complexity" evidence="11">
    <location>
        <begin position="1001"/>
        <end position="1015"/>
    </location>
</feature>
<keyword evidence="6" id="KW-0677">Repeat</keyword>
<feature type="transmembrane region" description="Helical" evidence="12">
    <location>
        <begin position="130"/>
        <end position="153"/>
    </location>
</feature>
<keyword evidence="9 12" id="KW-1133">Transmembrane helix</keyword>
<name>A0A0G4EZM3_9ALVE</name>
<dbReference type="Gene3D" id="3.40.50.300">
    <property type="entry name" value="P-loop containing nucleotide triphosphate hydrolases"/>
    <property type="match status" value="2"/>
</dbReference>
<dbReference type="Pfam" id="PF00664">
    <property type="entry name" value="ABC_membrane"/>
    <property type="match status" value="2"/>
</dbReference>
<proteinExistence type="inferred from homology"/>
<feature type="transmembrane region" description="Helical" evidence="12">
    <location>
        <begin position="20"/>
        <end position="47"/>
    </location>
</feature>
<feature type="region of interest" description="Disordered" evidence="11">
    <location>
        <begin position="1700"/>
        <end position="1771"/>
    </location>
</feature>
<evidence type="ECO:0000259" key="14">
    <source>
        <dbReference type="PROSITE" id="PS50929"/>
    </source>
</evidence>
<dbReference type="CDD" id="cd18595">
    <property type="entry name" value="ABC_6TM_MRP1_2_3_6_D1_like"/>
    <property type="match status" value="1"/>
</dbReference>
<evidence type="ECO:0000256" key="5">
    <source>
        <dbReference type="ARBA" id="ARBA00022692"/>
    </source>
</evidence>
<accession>A0A0G4EZM3</accession>
<feature type="domain" description="ABC transporter" evidence="13">
    <location>
        <begin position="1438"/>
        <end position="1672"/>
    </location>
</feature>
<evidence type="ECO:0000313" key="15">
    <source>
        <dbReference type="EMBL" id="CEM04950.1"/>
    </source>
</evidence>
<dbReference type="GO" id="GO:0140359">
    <property type="term" value="F:ABC-type transporter activity"/>
    <property type="evidence" value="ECO:0007669"/>
    <property type="project" value="InterPro"/>
</dbReference>
<dbReference type="GO" id="GO:0016887">
    <property type="term" value="F:ATP hydrolysis activity"/>
    <property type="evidence" value="ECO:0007669"/>
    <property type="project" value="InterPro"/>
</dbReference>
<feature type="compositionally biased region" description="Basic and acidic residues" evidence="11">
    <location>
        <begin position="1071"/>
        <end position="1081"/>
    </location>
</feature>
<dbReference type="VEuPathDB" id="CryptoDB:Cvel_14457"/>
<feature type="transmembrane region" description="Helical" evidence="12">
    <location>
        <begin position="1242"/>
        <end position="1271"/>
    </location>
</feature>
<dbReference type="CDD" id="cd18603">
    <property type="entry name" value="ABC_6TM_MRP1_2_3_6_D2_like"/>
    <property type="match status" value="1"/>
</dbReference>
<protein>
    <submittedName>
        <fullName evidence="15">Uncharacterized protein</fullName>
    </submittedName>
</protein>
<feature type="compositionally biased region" description="Basic and acidic residues" evidence="11">
    <location>
        <begin position="925"/>
        <end position="934"/>
    </location>
</feature>
<dbReference type="PANTHER" id="PTHR24223:SF443">
    <property type="entry name" value="MULTIDRUG-RESISTANCE LIKE PROTEIN 1, ISOFORM I"/>
    <property type="match status" value="1"/>
</dbReference>
<dbReference type="GO" id="GO:0005774">
    <property type="term" value="C:vacuolar membrane"/>
    <property type="evidence" value="ECO:0007669"/>
    <property type="project" value="UniProtKB-SubCell"/>
</dbReference>
<dbReference type="SUPFAM" id="SSF52540">
    <property type="entry name" value="P-loop containing nucleoside triphosphate hydrolases"/>
    <property type="match status" value="2"/>
</dbReference>
<evidence type="ECO:0000256" key="8">
    <source>
        <dbReference type="ARBA" id="ARBA00022840"/>
    </source>
</evidence>
<evidence type="ECO:0000259" key="13">
    <source>
        <dbReference type="PROSITE" id="PS50893"/>
    </source>
</evidence>
<evidence type="ECO:0000256" key="10">
    <source>
        <dbReference type="ARBA" id="ARBA00023136"/>
    </source>
</evidence>
<feature type="compositionally biased region" description="Low complexity" evidence="11">
    <location>
        <begin position="430"/>
        <end position="465"/>
    </location>
</feature>
<reference evidence="15" key="1">
    <citation type="submission" date="2014-11" db="EMBL/GenBank/DDBJ databases">
        <authorList>
            <person name="Otto D Thomas"/>
            <person name="Naeem Raeece"/>
        </authorList>
    </citation>
    <scope>NUCLEOTIDE SEQUENCE</scope>
</reference>
<evidence type="ECO:0000256" key="12">
    <source>
        <dbReference type="SAM" id="Phobius"/>
    </source>
</evidence>
<dbReference type="PROSITE" id="PS50893">
    <property type="entry name" value="ABC_TRANSPORTER_2"/>
    <property type="match status" value="2"/>
</dbReference>
<dbReference type="CDD" id="cd03244">
    <property type="entry name" value="ABCC_MRP_domain2"/>
    <property type="match status" value="1"/>
</dbReference>
<dbReference type="SUPFAM" id="SSF90123">
    <property type="entry name" value="ABC transporter transmembrane region"/>
    <property type="match status" value="2"/>
</dbReference>
<dbReference type="CDD" id="cd03250">
    <property type="entry name" value="ABCC_MRP_domain1"/>
    <property type="match status" value="1"/>
</dbReference>
<keyword evidence="3" id="KW-0813">Transport</keyword>
<feature type="compositionally biased region" description="Acidic residues" evidence="11">
    <location>
        <begin position="935"/>
        <end position="945"/>
    </location>
</feature>
<dbReference type="InterPro" id="IPR027417">
    <property type="entry name" value="P-loop_NTPase"/>
</dbReference>
<dbReference type="PhylomeDB" id="A0A0G4EZM3"/>
<feature type="transmembrane region" description="Helical" evidence="12">
    <location>
        <begin position="523"/>
        <end position="545"/>
    </location>
</feature>
<evidence type="ECO:0000256" key="9">
    <source>
        <dbReference type="ARBA" id="ARBA00022989"/>
    </source>
</evidence>
<evidence type="ECO:0000256" key="1">
    <source>
        <dbReference type="ARBA" id="ARBA00004128"/>
    </source>
</evidence>
<dbReference type="GO" id="GO:0000323">
    <property type="term" value="C:lytic vacuole"/>
    <property type="evidence" value="ECO:0007669"/>
    <property type="project" value="UniProtKB-ARBA"/>
</dbReference>
<dbReference type="Pfam" id="PF00005">
    <property type="entry name" value="ABC_tran"/>
    <property type="match status" value="2"/>
</dbReference>
<keyword evidence="7" id="KW-0547">Nucleotide-binding</keyword>
<feature type="transmembrane region" description="Helical" evidence="12">
    <location>
        <begin position="99"/>
        <end position="118"/>
    </location>
</feature>
<feature type="region of interest" description="Disordered" evidence="11">
    <location>
        <begin position="995"/>
        <end position="1081"/>
    </location>
</feature>
<dbReference type="PROSITE" id="PS00211">
    <property type="entry name" value="ABC_TRANSPORTER_1"/>
    <property type="match status" value="2"/>
</dbReference>